<gene>
    <name evidence="1" type="ORF">RGR602_CH02287</name>
</gene>
<organism evidence="1 2">
    <name type="scientific">Rhizobium gallicum bv. gallicum R602sp</name>
    <dbReference type="NCBI Taxonomy" id="1041138"/>
    <lineage>
        <taxon>Bacteria</taxon>
        <taxon>Pseudomonadati</taxon>
        <taxon>Pseudomonadota</taxon>
        <taxon>Alphaproteobacteria</taxon>
        <taxon>Hyphomicrobiales</taxon>
        <taxon>Rhizobiaceae</taxon>
        <taxon>Rhizobium/Agrobacterium group</taxon>
        <taxon>Rhizobium</taxon>
    </lineage>
</organism>
<keyword evidence="2" id="KW-1185">Reference proteome</keyword>
<evidence type="ECO:0000313" key="1">
    <source>
        <dbReference type="EMBL" id="AJD41614.1"/>
    </source>
</evidence>
<dbReference type="HOGENOM" id="CLU_2424812_0_0_5"/>
<reference evidence="1 2" key="1">
    <citation type="submission" date="2013-11" db="EMBL/GenBank/DDBJ databases">
        <title>Complete genome sequence of Rhizobium gallicum bv. gallicum R602.</title>
        <authorList>
            <person name="Bustos P."/>
            <person name="Santamaria R.I."/>
            <person name="Lozano L."/>
            <person name="Acosta J.L."/>
            <person name="Ormeno-Orrillo E."/>
            <person name="Rogel M.A."/>
            <person name="Romero D."/>
            <person name="Cevallos M.A."/>
            <person name="Martinez-Romero E."/>
            <person name="Gonzalez V."/>
        </authorList>
    </citation>
    <scope>NUCLEOTIDE SEQUENCE [LARGE SCALE GENOMIC DNA]</scope>
    <source>
        <strain evidence="1 2">R602</strain>
    </source>
</reference>
<protein>
    <submittedName>
        <fullName evidence="1">Uncharacterized protein</fullName>
    </submittedName>
</protein>
<name>A0A0B4X113_9HYPH</name>
<proteinExistence type="predicted"/>
<dbReference type="AlphaFoldDB" id="A0A0B4X113"/>
<dbReference type="Proteomes" id="UP000031368">
    <property type="component" value="Chromosome"/>
</dbReference>
<evidence type="ECO:0000313" key="2">
    <source>
        <dbReference type="Proteomes" id="UP000031368"/>
    </source>
</evidence>
<accession>A0A0B4X113</accession>
<dbReference type="RefSeq" id="WP_039845172.1">
    <property type="nucleotide sequence ID" value="NZ_CP006877.1"/>
</dbReference>
<sequence>MTEAAHSILNIFFAFRAKQLQRTARENTMRQMTALPSHLIADVDPYALNNTREGGTQPSATQQTSARWAMQTLHEMRFTPGSSAASYHRNV</sequence>
<dbReference type="EMBL" id="CP006877">
    <property type="protein sequence ID" value="AJD41614.1"/>
    <property type="molecule type" value="Genomic_DNA"/>
</dbReference>
<dbReference type="KEGG" id="rga:RGR602_CH02287"/>